<dbReference type="Pfam" id="PF00857">
    <property type="entry name" value="Isochorismatase"/>
    <property type="match status" value="1"/>
</dbReference>
<dbReference type="EMBL" id="CP158252">
    <property type="protein sequence ID" value="XDJ42263.1"/>
    <property type="molecule type" value="Genomic_DNA"/>
</dbReference>
<organism evidence="3">
    <name type="scientific">Castellaniella ginsengisoli</name>
    <dbReference type="NCBI Taxonomy" id="546114"/>
    <lineage>
        <taxon>Bacteria</taxon>
        <taxon>Pseudomonadati</taxon>
        <taxon>Pseudomonadota</taxon>
        <taxon>Betaproteobacteria</taxon>
        <taxon>Burkholderiales</taxon>
        <taxon>Alcaligenaceae</taxon>
        <taxon>Castellaniella</taxon>
    </lineage>
</organism>
<dbReference type="Gene3D" id="3.40.50.850">
    <property type="entry name" value="Isochorismatase-like"/>
    <property type="match status" value="1"/>
</dbReference>
<dbReference type="PANTHER" id="PTHR43540">
    <property type="entry name" value="PEROXYUREIDOACRYLATE/UREIDOACRYLATE AMIDOHYDROLASE-RELATED"/>
    <property type="match status" value="1"/>
</dbReference>
<evidence type="ECO:0000256" key="1">
    <source>
        <dbReference type="ARBA" id="ARBA00022801"/>
    </source>
</evidence>
<dbReference type="PANTHER" id="PTHR43540:SF3">
    <property type="entry name" value="ENTEROBACTIN SYNTHASE COMPONENT B"/>
    <property type="match status" value="1"/>
</dbReference>
<dbReference type="InterPro" id="IPR000868">
    <property type="entry name" value="Isochorismatase-like_dom"/>
</dbReference>
<evidence type="ECO:0000313" key="3">
    <source>
        <dbReference type="EMBL" id="XDJ42263.1"/>
    </source>
</evidence>
<evidence type="ECO:0000259" key="2">
    <source>
        <dbReference type="Pfam" id="PF00857"/>
    </source>
</evidence>
<proteinExistence type="predicted"/>
<accession>A0AB39CKB6</accession>
<dbReference type="AlphaFoldDB" id="A0AB39CKB6"/>
<dbReference type="SUPFAM" id="SSF52499">
    <property type="entry name" value="Isochorismatase-like hydrolases"/>
    <property type="match status" value="1"/>
</dbReference>
<dbReference type="GO" id="GO:0008908">
    <property type="term" value="F:isochorismatase activity"/>
    <property type="evidence" value="ECO:0007669"/>
    <property type="project" value="InterPro"/>
</dbReference>
<dbReference type="InterPro" id="IPR036380">
    <property type="entry name" value="Isochorismatase-like_sf"/>
</dbReference>
<name>A0AB39CKB6_9BURK</name>
<dbReference type="PIRSF" id="PIRSF001111">
    <property type="entry name" value="Isochorismatase"/>
    <property type="match status" value="1"/>
</dbReference>
<dbReference type="InterPro" id="IPR016291">
    <property type="entry name" value="Isochorismatase"/>
</dbReference>
<protein>
    <submittedName>
        <fullName evidence="3">Isochorismatase family protein</fullName>
    </submittedName>
</protein>
<feature type="domain" description="Isochorismatase-like" evidence="2">
    <location>
        <begin position="29"/>
        <end position="204"/>
    </location>
</feature>
<dbReference type="InterPro" id="IPR050272">
    <property type="entry name" value="Isochorismatase-like_hydrls"/>
</dbReference>
<gene>
    <name evidence="3" type="ORF">ABRY99_01430</name>
</gene>
<keyword evidence="1" id="KW-0378">Hydrolase</keyword>
<sequence>MSIPPLAPYAMPREPVRNRVRWRPAPHRAALLIHDMQDYFLGKYDVTQAPIPDLIAAIGHLRDHCHALDIPVYYTAQPPVQPKADRALLNDFWGPGLTAPEHREGARIVAALKPRPQDTVLTKWRYSAFQRSDLRERLRAQGRDQLIITGVYAHIGCLSTALEAFMQDIQPFLAIDACADFSLEDHGMAVTHVARRCGVSLTLAEILAALAPQAARPTLRETPA</sequence>
<dbReference type="PRINTS" id="PR01398">
    <property type="entry name" value="ISCHRISMTASE"/>
</dbReference>
<reference evidence="3" key="1">
    <citation type="submission" date="2024-05" db="EMBL/GenBank/DDBJ databases">
        <authorList>
            <person name="Luo Y.-C."/>
            <person name="Nicholds J."/>
            <person name="Mortimer T."/>
            <person name="Maboni G."/>
        </authorList>
    </citation>
    <scope>NUCLEOTIDE SEQUENCE</scope>
    <source>
        <strain evidence="3">153920</strain>
    </source>
</reference>
<dbReference type="RefSeq" id="WP_368643589.1">
    <property type="nucleotide sequence ID" value="NZ_CP158252.1"/>
</dbReference>